<dbReference type="PANTHER" id="PTHR45632">
    <property type="entry name" value="LD33804P"/>
    <property type="match status" value="1"/>
</dbReference>
<dbReference type="Gene3D" id="3.30.710.10">
    <property type="entry name" value="Potassium Channel Kv1.1, Chain A"/>
    <property type="match status" value="1"/>
</dbReference>
<evidence type="ECO:0000256" key="1">
    <source>
        <dbReference type="ARBA" id="ARBA00022441"/>
    </source>
</evidence>
<dbReference type="Pfam" id="PF07707">
    <property type="entry name" value="BACK"/>
    <property type="match status" value="1"/>
</dbReference>
<dbReference type="AlphaFoldDB" id="A0A401PY46"/>
<feature type="domain" description="BTB" evidence="3">
    <location>
        <begin position="28"/>
        <end position="98"/>
    </location>
</feature>
<dbReference type="SMART" id="SM00225">
    <property type="entry name" value="BTB"/>
    <property type="match status" value="1"/>
</dbReference>
<dbReference type="InterPro" id="IPR006652">
    <property type="entry name" value="Kelch_1"/>
</dbReference>
<dbReference type="InterPro" id="IPR000210">
    <property type="entry name" value="BTB/POZ_dom"/>
</dbReference>
<organism evidence="4 5">
    <name type="scientific">Scyliorhinus torazame</name>
    <name type="common">Cloudy catshark</name>
    <name type="synonym">Catulus torazame</name>
    <dbReference type="NCBI Taxonomy" id="75743"/>
    <lineage>
        <taxon>Eukaryota</taxon>
        <taxon>Metazoa</taxon>
        <taxon>Chordata</taxon>
        <taxon>Craniata</taxon>
        <taxon>Vertebrata</taxon>
        <taxon>Chondrichthyes</taxon>
        <taxon>Elasmobranchii</taxon>
        <taxon>Galeomorphii</taxon>
        <taxon>Galeoidea</taxon>
        <taxon>Carcharhiniformes</taxon>
        <taxon>Scyliorhinidae</taxon>
        <taxon>Scyliorhinus</taxon>
    </lineage>
</organism>
<dbReference type="Proteomes" id="UP000288216">
    <property type="component" value="Unassembled WGS sequence"/>
</dbReference>
<keyword evidence="1" id="KW-0880">Kelch repeat</keyword>
<keyword evidence="2" id="KW-0677">Repeat</keyword>
<keyword evidence="5" id="KW-1185">Reference proteome</keyword>
<evidence type="ECO:0000256" key="2">
    <source>
        <dbReference type="ARBA" id="ARBA00022737"/>
    </source>
</evidence>
<dbReference type="PROSITE" id="PS50097">
    <property type="entry name" value="BTB"/>
    <property type="match status" value="1"/>
</dbReference>
<proteinExistence type="predicted"/>
<dbReference type="PIRSF" id="PIRSF037037">
    <property type="entry name" value="Kelch-like_protein_gigaxonin"/>
    <property type="match status" value="1"/>
</dbReference>
<name>A0A401PY46_SCYTO</name>
<dbReference type="InterPro" id="IPR011705">
    <property type="entry name" value="BACK"/>
</dbReference>
<evidence type="ECO:0000313" key="5">
    <source>
        <dbReference type="Proteomes" id="UP000288216"/>
    </source>
</evidence>
<comment type="caution">
    <text evidence="4">The sequence shown here is derived from an EMBL/GenBank/DDBJ whole genome shotgun (WGS) entry which is preliminary data.</text>
</comment>
<dbReference type="OMA" id="MPYKAAA"/>
<evidence type="ECO:0000259" key="3">
    <source>
        <dbReference type="PROSITE" id="PS50097"/>
    </source>
</evidence>
<dbReference type="SMART" id="SM00612">
    <property type="entry name" value="Kelch"/>
    <property type="match status" value="3"/>
</dbReference>
<protein>
    <recommendedName>
        <fullName evidence="3">BTB domain-containing protein</fullName>
    </recommendedName>
</protein>
<dbReference type="SUPFAM" id="SSF117281">
    <property type="entry name" value="Kelch motif"/>
    <property type="match status" value="1"/>
</dbReference>
<dbReference type="STRING" id="75743.A0A401PY46"/>
<dbReference type="Pfam" id="PF00651">
    <property type="entry name" value="BTB"/>
    <property type="match status" value="1"/>
</dbReference>
<dbReference type="InterPro" id="IPR017096">
    <property type="entry name" value="BTB-kelch_protein"/>
</dbReference>
<dbReference type="CDD" id="cd18307">
    <property type="entry name" value="BTB_POZ_calicin"/>
    <property type="match status" value="1"/>
</dbReference>
<dbReference type="InterPro" id="IPR048070">
    <property type="entry name" value="Calicin_BTB_POZ"/>
</dbReference>
<dbReference type="InterPro" id="IPR011333">
    <property type="entry name" value="SKP1/BTB/POZ_sf"/>
</dbReference>
<sequence length="595" mass="67427">MKLEFDDHKHSIYILQSLNAQRQKKECCDVVINVGSHSFSAHQNILTAVSPYVKDLIHSCNIQPSDELSVTIDIDYMSPVSVEQLLEYFYTGKIIIADKNVEDLLKGAKYFMIKRLKSHCVEYLELVLDKQNYMYTLMLADTYDLPDLAATVYSYLKDQFFLLSETKEFVDCPYHVLLKLVKDEDLHSANEDQVLQTILRWTNHNLEDRKSYFPKLFSYIYLNGIADEVLSEISSTEPLIKNNTTCVCAIVDVLSHRKQENLTSLAYFQRKGALLDVVLVLGGQSSDGTFRNSIYAYVMDENKWIKVTHMPYRAAALGGVCTRKYLYVTGGTNEQNASLKAAWRYDLDKNTWSKLPDLPLGLVFHSMIACNGIVYTVGGSVAPRKYISTIYRYDEKKEKWTSVGRMSVPMDCAEVVTKGDRYIYVATGRCMINDRISRVGVVDCFDTITGEVKQSLTFPIEFKHRPVVSFQGDTILSVQSHKHTIEVGLLNFKANKTAKRVPLLPNATKLEVCHAMCLIRDMVFVCGGTSATDDGNVKEYSVNKNAYLLETKAGIWNEVAKPSEALESSACCRSKLQCKFIQKPEKSISKPKPEH</sequence>
<gene>
    <name evidence="4" type="ORF">scyTo_0018549</name>
</gene>
<evidence type="ECO:0000313" key="4">
    <source>
        <dbReference type="EMBL" id="GCB78051.1"/>
    </source>
</evidence>
<accession>A0A401PY46</accession>
<reference evidence="4 5" key="1">
    <citation type="journal article" date="2018" name="Nat. Ecol. Evol.">
        <title>Shark genomes provide insights into elasmobranch evolution and the origin of vertebrates.</title>
        <authorList>
            <person name="Hara Y"/>
            <person name="Yamaguchi K"/>
            <person name="Onimaru K"/>
            <person name="Kadota M"/>
            <person name="Koyanagi M"/>
            <person name="Keeley SD"/>
            <person name="Tatsumi K"/>
            <person name="Tanaka K"/>
            <person name="Motone F"/>
            <person name="Kageyama Y"/>
            <person name="Nozu R"/>
            <person name="Adachi N"/>
            <person name="Nishimura O"/>
            <person name="Nakagawa R"/>
            <person name="Tanegashima C"/>
            <person name="Kiyatake I"/>
            <person name="Matsumoto R"/>
            <person name="Murakumo K"/>
            <person name="Nishida K"/>
            <person name="Terakita A"/>
            <person name="Kuratani S"/>
            <person name="Sato K"/>
            <person name="Hyodo S Kuraku.S."/>
        </authorList>
    </citation>
    <scope>NUCLEOTIDE SEQUENCE [LARGE SCALE GENOMIC DNA]</scope>
</reference>
<dbReference type="OrthoDB" id="9978265at2759"/>
<dbReference type="Gene3D" id="2.120.10.80">
    <property type="entry name" value="Kelch-type beta propeller"/>
    <property type="match status" value="1"/>
</dbReference>
<dbReference type="Gene3D" id="1.25.40.420">
    <property type="match status" value="1"/>
</dbReference>
<dbReference type="SMART" id="SM00875">
    <property type="entry name" value="BACK"/>
    <property type="match status" value="1"/>
</dbReference>
<dbReference type="EMBL" id="BFAA01013033">
    <property type="protein sequence ID" value="GCB78051.1"/>
    <property type="molecule type" value="Genomic_DNA"/>
</dbReference>
<dbReference type="SUPFAM" id="SSF54695">
    <property type="entry name" value="POZ domain"/>
    <property type="match status" value="1"/>
</dbReference>
<dbReference type="PANTHER" id="PTHR45632:SF30">
    <property type="entry name" value="BTB DOMAIN-CONTAINING PROTEIN"/>
    <property type="match status" value="1"/>
</dbReference>
<dbReference type="InterPro" id="IPR015915">
    <property type="entry name" value="Kelch-typ_b-propeller"/>
</dbReference>
<dbReference type="Pfam" id="PF13964">
    <property type="entry name" value="Beta-prop_Calicin"/>
    <property type="match status" value="1"/>
</dbReference>